<protein>
    <submittedName>
        <fullName evidence="3">Protochlorophyllide oxidoreductase</fullName>
    </submittedName>
</protein>
<dbReference type="Pfam" id="PF12724">
    <property type="entry name" value="Flavodoxin_5"/>
    <property type="match status" value="1"/>
</dbReference>
<dbReference type="Pfam" id="PF08369">
    <property type="entry name" value="PCP_red"/>
    <property type="match status" value="1"/>
</dbReference>
<sequence>MTPDNERQMRAIILYDSRSTGGSTDRLIDSIGQQLAETGAYVEKARCKATADYSFVSEFDVVILGAPVYYLVVSSQLLGALVQSNLKRYLRNKNIALFVTCGSPEAMAQTLYLPQLKIHLIRNRILAEKVIAPHQIGDEEIIADFVEEIEEGFRRSSRPRFGSRANKLQWSSEAQEMISQMPPFFADKIKAALTVYAEQNGITCITPEVLDMARSSPMGM</sequence>
<dbReference type="GO" id="GO:0015979">
    <property type="term" value="P:photosynthesis"/>
    <property type="evidence" value="ECO:0007669"/>
    <property type="project" value="InterPro"/>
</dbReference>
<dbReference type="RefSeq" id="WP_069808972.1">
    <property type="nucleotide sequence ID" value="NZ_CP017305.1"/>
</dbReference>
<evidence type="ECO:0000313" key="4">
    <source>
        <dbReference type="Proteomes" id="UP000095185"/>
    </source>
</evidence>
<dbReference type="Proteomes" id="UP000095185">
    <property type="component" value="Chromosome"/>
</dbReference>
<dbReference type="Gene3D" id="1.10.8.550">
    <property type="entry name" value="Proto-chlorophyllide reductase 57 kD subunit B"/>
    <property type="match status" value="1"/>
</dbReference>
<name>A0A1D8D5Q0_CHLLM</name>
<gene>
    <name evidence="3" type="ORF">BIU88_03265</name>
</gene>
<feature type="domain" description="Light-independent protochlorophyllide reductase subunit B-like C-terminal" evidence="1">
    <location>
        <begin position="170"/>
        <end position="214"/>
    </location>
</feature>
<dbReference type="InterPro" id="IPR026816">
    <property type="entry name" value="Flavodoxin_dom"/>
</dbReference>
<dbReference type="KEGG" id="clz:BIU88_03265"/>
<feature type="domain" description="Flavodoxin" evidence="2">
    <location>
        <begin position="13"/>
        <end position="106"/>
    </location>
</feature>
<dbReference type="SUPFAM" id="SSF52218">
    <property type="entry name" value="Flavoproteins"/>
    <property type="match status" value="1"/>
</dbReference>
<dbReference type="GO" id="GO:0015995">
    <property type="term" value="P:chlorophyll biosynthetic process"/>
    <property type="evidence" value="ECO:0007669"/>
    <property type="project" value="InterPro"/>
</dbReference>
<proteinExistence type="predicted"/>
<evidence type="ECO:0000259" key="1">
    <source>
        <dbReference type="Pfam" id="PF08369"/>
    </source>
</evidence>
<dbReference type="OrthoDB" id="597292at2"/>
<organism evidence="3 4">
    <name type="scientific">Chlorobaculum limnaeum</name>
    <dbReference type="NCBI Taxonomy" id="274537"/>
    <lineage>
        <taxon>Bacteria</taxon>
        <taxon>Pseudomonadati</taxon>
        <taxon>Chlorobiota</taxon>
        <taxon>Chlorobiia</taxon>
        <taxon>Chlorobiales</taxon>
        <taxon>Chlorobiaceae</taxon>
        <taxon>Chlorobaculum</taxon>
    </lineage>
</organism>
<dbReference type="EMBL" id="CP017305">
    <property type="protein sequence ID" value="AOS83248.1"/>
    <property type="molecule type" value="Genomic_DNA"/>
</dbReference>
<dbReference type="AlphaFoldDB" id="A0A1D8D5Q0"/>
<dbReference type="InterPro" id="IPR013580">
    <property type="entry name" value="LI-POR_suB-like_C"/>
</dbReference>
<dbReference type="InterPro" id="IPR029039">
    <property type="entry name" value="Flavoprotein-like_sf"/>
</dbReference>
<accession>A0A1D8D5Q0</accession>
<keyword evidence="4" id="KW-1185">Reference proteome</keyword>
<dbReference type="GO" id="GO:0016491">
    <property type="term" value="F:oxidoreductase activity"/>
    <property type="evidence" value="ECO:0007669"/>
    <property type="project" value="InterPro"/>
</dbReference>
<dbReference type="InterPro" id="IPR042298">
    <property type="entry name" value="P-CP_red_C"/>
</dbReference>
<reference evidence="3" key="1">
    <citation type="submission" date="2016-09" db="EMBL/GenBank/DDBJ databases">
        <title>Genome sequence of Chlorobaculum limnaeum.</title>
        <authorList>
            <person name="Liu Z."/>
            <person name="Tank M."/>
            <person name="Bryant D.A."/>
        </authorList>
    </citation>
    <scope>NUCLEOTIDE SEQUENCE [LARGE SCALE GENOMIC DNA]</scope>
    <source>
        <strain evidence="3">DSM 1677</strain>
    </source>
</reference>
<dbReference type="Gene3D" id="3.40.50.360">
    <property type="match status" value="1"/>
</dbReference>
<dbReference type="STRING" id="274537.BIU88_03265"/>
<evidence type="ECO:0000259" key="2">
    <source>
        <dbReference type="Pfam" id="PF12724"/>
    </source>
</evidence>
<evidence type="ECO:0000313" key="3">
    <source>
        <dbReference type="EMBL" id="AOS83248.1"/>
    </source>
</evidence>